<evidence type="ECO:0000313" key="3">
    <source>
        <dbReference type="Proteomes" id="UP000011115"/>
    </source>
</evidence>
<feature type="region of interest" description="Disordered" evidence="1">
    <location>
        <begin position="34"/>
        <end position="66"/>
    </location>
</feature>
<organism evidence="2 3">
    <name type="scientific">Solanum tuberosum</name>
    <name type="common">Potato</name>
    <dbReference type="NCBI Taxonomy" id="4113"/>
    <lineage>
        <taxon>Eukaryota</taxon>
        <taxon>Viridiplantae</taxon>
        <taxon>Streptophyta</taxon>
        <taxon>Embryophyta</taxon>
        <taxon>Tracheophyta</taxon>
        <taxon>Spermatophyta</taxon>
        <taxon>Magnoliopsida</taxon>
        <taxon>eudicotyledons</taxon>
        <taxon>Gunneridae</taxon>
        <taxon>Pentapetalae</taxon>
        <taxon>asterids</taxon>
        <taxon>lamiids</taxon>
        <taxon>Solanales</taxon>
        <taxon>Solanaceae</taxon>
        <taxon>Solanoideae</taxon>
        <taxon>Solaneae</taxon>
        <taxon>Solanum</taxon>
    </lineage>
</organism>
<dbReference type="InParanoid" id="M1AZG0"/>
<name>M1AZG0_SOLTU</name>
<evidence type="ECO:0000256" key="1">
    <source>
        <dbReference type="SAM" id="MobiDB-lite"/>
    </source>
</evidence>
<dbReference type="EnsemblPlants" id="PGSC0003DMT400033656">
    <property type="protein sequence ID" value="PGSC0003DMT400033656"/>
    <property type="gene ID" value="PGSC0003DMG400012925"/>
</dbReference>
<reference evidence="2" key="2">
    <citation type="submission" date="2015-06" db="UniProtKB">
        <authorList>
            <consortium name="EnsemblPlants"/>
        </authorList>
    </citation>
    <scope>IDENTIFICATION</scope>
    <source>
        <strain evidence="2">DM1-3 516 R44</strain>
    </source>
</reference>
<dbReference type="Proteomes" id="UP000011115">
    <property type="component" value="Unassembled WGS sequence"/>
</dbReference>
<accession>M1AZG0</accession>
<keyword evidence="3" id="KW-1185">Reference proteome</keyword>
<sequence length="123" mass="14697">MAELISELQVQEQRVTMRSERIVEDAFQARQKFKHQKEGRKVWLDKSGEVKSGGNQDDSSRKGKLPPCGICKKTNHFENNYWQKSKRTPIQCRYWKKYWHIERHCTQKAKSKLYVFTTSEFRG</sequence>
<feature type="compositionally biased region" description="Basic and acidic residues" evidence="1">
    <location>
        <begin position="39"/>
        <end position="49"/>
    </location>
</feature>
<evidence type="ECO:0000313" key="2">
    <source>
        <dbReference type="EnsemblPlants" id="PGSC0003DMT400033656"/>
    </source>
</evidence>
<proteinExistence type="predicted"/>
<dbReference type="HOGENOM" id="CLU_2019308_0_0_1"/>
<protein>
    <submittedName>
        <fullName evidence="2">Uncharacterized protein</fullName>
    </submittedName>
</protein>
<dbReference type="AlphaFoldDB" id="M1AZG0"/>
<dbReference type="Gramene" id="PGSC0003DMT400033656">
    <property type="protein sequence ID" value="PGSC0003DMT400033656"/>
    <property type="gene ID" value="PGSC0003DMG400012925"/>
</dbReference>
<reference evidence="3" key="1">
    <citation type="journal article" date="2011" name="Nature">
        <title>Genome sequence and analysis of the tuber crop potato.</title>
        <authorList>
            <consortium name="The Potato Genome Sequencing Consortium"/>
        </authorList>
    </citation>
    <scope>NUCLEOTIDE SEQUENCE [LARGE SCALE GENOMIC DNA]</scope>
    <source>
        <strain evidence="3">cv. DM1-3 516 R44</strain>
    </source>
</reference>
<dbReference type="PaxDb" id="4113-PGSC0003DMT400033656"/>